<evidence type="ECO:0000313" key="3">
    <source>
        <dbReference type="Proteomes" id="UP000319771"/>
    </source>
</evidence>
<accession>A0A538UB54</accession>
<dbReference type="Proteomes" id="UP000319771">
    <property type="component" value="Unassembled WGS sequence"/>
</dbReference>
<dbReference type="Gene3D" id="2.60.40.4070">
    <property type="match status" value="1"/>
</dbReference>
<protein>
    <recommendedName>
        <fullName evidence="4">FlgD Ig-like domain-containing protein</fullName>
    </recommendedName>
</protein>
<gene>
    <name evidence="2" type="ORF">E6K81_05660</name>
</gene>
<evidence type="ECO:0000313" key="2">
    <source>
        <dbReference type="EMBL" id="TMQ73132.1"/>
    </source>
</evidence>
<comment type="caution">
    <text evidence="2">The sequence shown here is derived from an EMBL/GenBank/DDBJ whole genome shotgun (WGS) entry which is preliminary data.</text>
</comment>
<dbReference type="AlphaFoldDB" id="A0A538UB54"/>
<feature type="region of interest" description="Disordered" evidence="1">
    <location>
        <begin position="118"/>
        <end position="156"/>
    </location>
</feature>
<evidence type="ECO:0008006" key="4">
    <source>
        <dbReference type="Google" id="ProtNLM"/>
    </source>
</evidence>
<proteinExistence type="predicted"/>
<sequence length="589" mass="63638">MLPAITGVVQLADTLWLSTPRGVGYAHTTSDLADWRKANTGLPTLQVEHLASDGADLFAQSGGGVYRWDPPTAAWVASDAIGIVHALKEDYGTVLAGTELGIWRRRAGDAAFTLLDKSPVAAPSDGDDPEPAVDPTGTTTHYAGTAEGLREQPPTPGTAVADTAWPLRVPVAPPGNTYNNIIIDDTRVYAATRSQGIGRWDGTTWYPWLPVACTTGPCPNDFIKATEVFAMLRDRNHQKWVACWGFAIERFDDSTDPARFTHYWNQPGDDPRHTLAFGAAADSNGGVWFGMDFFNDLVPLGLDFYDSTGAHVGNWQPGLPATSLVRAGKVRAVTVDKAGRIWVGYAGATNSGVDTFVRRPEQGYDFKSVTGTTSLDIWAMVAHGDSIWVLTDSELKRINRTSSPLRVVQTLKTPAGRPLSGLRLMDVAPNGDVFVGSEEGVRWYRPDGTTQNFTAANSPLASDDVRAVAVEPLTGAVWFGTADGLNRFDPAYRPPAPPAGARDTLRVFPNPATLTGLGVELRLQGVSAGYTGGIYDLRGRRLRRFTTLERGRVFWDGRDENGVLVDPGVYFVRAQGSSGLARARFVLLH</sequence>
<organism evidence="2 3">
    <name type="scientific">Eiseniibacteriota bacterium</name>
    <dbReference type="NCBI Taxonomy" id="2212470"/>
    <lineage>
        <taxon>Bacteria</taxon>
        <taxon>Candidatus Eiseniibacteriota</taxon>
    </lineage>
</organism>
<name>A0A538UB54_UNCEI</name>
<dbReference type="SUPFAM" id="SSF63829">
    <property type="entry name" value="Calcium-dependent phosphotriesterase"/>
    <property type="match status" value="2"/>
</dbReference>
<dbReference type="EMBL" id="VBPB01000081">
    <property type="protein sequence ID" value="TMQ73132.1"/>
    <property type="molecule type" value="Genomic_DNA"/>
</dbReference>
<dbReference type="Gene3D" id="2.130.10.10">
    <property type="entry name" value="YVTN repeat-like/Quinoprotein amine dehydrogenase"/>
    <property type="match status" value="1"/>
</dbReference>
<dbReference type="InterPro" id="IPR015943">
    <property type="entry name" value="WD40/YVTN_repeat-like_dom_sf"/>
</dbReference>
<reference evidence="2 3" key="1">
    <citation type="journal article" date="2019" name="Nat. Microbiol.">
        <title>Mediterranean grassland soil C-N compound turnover is dependent on rainfall and depth, and is mediated by genomically divergent microorganisms.</title>
        <authorList>
            <person name="Diamond S."/>
            <person name="Andeer P.F."/>
            <person name="Li Z."/>
            <person name="Crits-Christoph A."/>
            <person name="Burstein D."/>
            <person name="Anantharaman K."/>
            <person name="Lane K.R."/>
            <person name="Thomas B.C."/>
            <person name="Pan C."/>
            <person name="Northen T.R."/>
            <person name="Banfield J.F."/>
        </authorList>
    </citation>
    <scope>NUCLEOTIDE SEQUENCE [LARGE SCALE GENOMIC DNA]</scope>
    <source>
        <strain evidence="2">WS_11</strain>
    </source>
</reference>
<evidence type="ECO:0000256" key="1">
    <source>
        <dbReference type="SAM" id="MobiDB-lite"/>
    </source>
</evidence>